<sequence length="205" mass="22885">MGFSALLHALNHGPGKTDYVQLLIEAGADLTRKTGSGLTPLDLARRNVEQHHPRIPRQSWTVNKEPVEHGTVSLQEDRAAYRMLKAAIVSQLPKNNNSLAWGERIHHWMLVSLDAFGNESHVQTSSRRTMISAIAETKRRHIQQALIGLAAIILMTGLLAFNRILLRLWRLPRVHLLAVVSIALLTILFIHVTILIKMMAVLTAA</sequence>
<organism evidence="1 2">
    <name type="scientific">Coniosporium uncinatum</name>
    <dbReference type="NCBI Taxonomy" id="93489"/>
    <lineage>
        <taxon>Eukaryota</taxon>
        <taxon>Fungi</taxon>
        <taxon>Dikarya</taxon>
        <taxon>Ascomycota</taxon>
        <taxon>Pezizomycotina</taxon>
        <taxon>Dothideomycetes</taxon>
        <taxon>Dothideomycetes incertae sedis</taxon>
        <taxon>Coniosporium</taxon>
    </lineage>
</organism>
<comment type="caution">
    <text evidence="1">The sequence shown here is derived from an EMBL/GenBank/DDBJ whole genome shotgun (WGS) entry which is preliminary data.</text>
</comment>
<name>A0ACC3D7T7_9PEZI</name>
<evidence type="ECO:0000313" key="1">
    <source>
        <dbReference type="EMBL" id="KAK3063197.1"/>
    </source>
</evidence>
<protein>
    <submittedName>
        <fullName evidence="1">Uncharacterized protein</fullName>
    </submittedName>
</protein>
<reference evidence="1" key="1">
    <citation type="submission" date="2024-09" db="EMBL/GenBank/DDBJ databases">
        <title>Black Yeasts Isolated from many extreme environments.</title>
        <authorList>
            <person name="Coleine C."/>
            <person name="Stajich J.E."/>
            <person name="Selbmann L."/>
        </authorList>
    </citation>
    <scope>NUCLEOTIDE SEQUENCE</scope>
    <source>
        <strain evidence="1">CCFEE 5737</strain>
    </source>
</reference>
<proteinExistence type="predicted"/>
<evidence type="ECO:0000313" key="2">
    <source>
        <dbReference type="Proteomes" id="UP001186974"/>
    </source>
</evidence>
<accession>A0ACC3D7T7</accession>
<dbReference type="EMBL" id="JAWDJW010006950">
    <property type="protein sequence ID" value="KAK3063197.1"/>
    <property type="molecule type" value="Genomic_DNA"/>
</dbReference>
<dbReference type="Proteomes" id="UP001186974">
    <property type="component" value="Unassembled WGS sequence"/>
</dbReference>
<keyword evidence="2" id="KW-1185">Reference proteome</keyword>
<gene>
    <name evidence="1" type="ORF">LTS18_002317</name>
</gene>